<dbReference type="InterPro" id="IPR003439">
    <property type="entry name" value="ABC_transporter-like_ATP-bd"/>
</dbReference>
<dbReference type="InterPro" id="IPR050334">
    <property type="entry name" value="Molybdenum_import_ModC"/>
</dbReference>
<feature type="compositionally biased region" description="Basic and acidic residues" evidence="3">
    <location>
        <begin position="301"/>
        <end position="316"/>
    </location>
</feature>
<organism evidence="5 6">
    <name type="scientific">Orbilia brochopaga</name>
    <dbReference type="NCBI Taxonomy" id="3140254"/>
    <lineage>
        <taxon>Eukaryota</taxon>
        <taxon>Fungi</taxon>
        <taxon>Dikarya</taxon>
        <taxon>Ascomycota</taxon>
        <taxon>Pezizomycotina</taxon>
        <taxon>Orbiliomycetes</taxon>
        <taxon>Orbiliales</taxon>
        <taxon>Orbiliaceae</taxon>
        <taxon>Orbilia</taxon>
    </lineage>
</organism>
<dbReference type="Gene3D" id="3.40.50.300">
    <property type="entry name" value="P-loop containing nucleotide triphosphate hydrolases"/>
    <property type="match status" value="2"/>
</dbReference>
<keyword evidence="6" id="KW-1185">Reference proteome</keyword>
<evidence type="ECO:0000256" key="1">
    <source>
        <dbReference type="ARBA" id="ARBA00022741"/>
    </source>
</evidence>
<dbReference type="PROSITE" id="PS50893">
    <property type="entry name" value="ABC_TRANSPORTER_2"/>
    <property type="match status" value="2"/>
</dbReference>
<proteinExistence type="predicted"/>
<dbReference type="EMBL" id="JAVHNQ010000010">
    <property type="protein sequence ID" value="KAK6337911.1"/>
    <property type="molecule type" value="Genomic_DNA"/>
</dbReference>
<dbReference type="InterPro" id="IPR003593">
    <property type="entry name" value="AAA+_ATPase"/>
</dbReference>
<dbReference type="GO" id="GO:0005524">
    <property type="term" value="F:ATP binding"/>
    <property type="evidence" value="ECO:0007669"/>
    <property type="project" value="UniProtKB-KW"/>
</dbReference>
<protein>
    <recommendedName>
        <fullName evidence="4">ABC transporter domain-containing protein</fullName>
    </recommendedName>
</protein>
<gene>
    <name evidence="5" type="ORF">TWF696_001389</name>
</gene>
<sequence length="556" mass="61644">MASPLVRIVNSTFHRTPTGPAFFPNLTFTIPSITSAKPQRWSIIGPSDAGKSTFLQVLQGSHQCTPATGRTFPALSERRRYPVSSIGLVDFSTRGAFGEAVMGEYMSSRYESRRGAPDLTLRQWLERTALDLPLYTDNFDFAAHHASRAAEVSLDAVTTGLRLTKLLEQPVSTLSNGQGRRARIAQALLKGVDLLLLDEPFMGLDPWSVDQLSELLRKISSPEAAADTADISSQVVLSQRPQDHLPDWVTHIAYLQNSRVLAMGERENVIEETARQGIVIGESSEDRGILQKVYQSTCSSRPEDTSTSRASKSRDDDTLVEMDGIKISYRDRDILKDFSWTVRRGERWGLFGPNGSGKTTLLSIITSDHPLSYSQPVKLFGRSRLPTPGTPGISVFELQSLIGHSSPEIHQFFPRALTLRRCVESAWADTFISKPQLSPTAKAAIDDIFAAFDISTADQQRAFGDCGVSMQRLALFMRAVVKKPDIVILDEAFSGMDEALRNRCIRYLEDGLEQRQALIVVSHLDGEIPRVVDRWVRLREAGDGECAIFGRKDSET</sequence>
<feature type="domain" description="ABC transporter" evidence="4">
    <location>
        <begin position="6"/>
        <end position="282"/>
    </location>
</feature>
<accession>A0AAV9UCI4</accession>
<dbReference type="Proteomes" id="UP001375240">
    <property type="component" value="Unassembled WGS sequence"/>
</dbReference>
<evidence type="ECO:0000259" key="4">
    <source>
        <dbReference type="PROSITE" id="PS50893"/>
    </source>
</evidence>
<dbReference type="GO" id="GO:0016887">
    <property type="term" value="F:ATP hydrolysis activity"/>
    <property type="evidence" value="ECO:0007669"/>
    <property type="project" value="InterPro"/>
</dbReference>
<evidence type="ECO:0000313" key="6">
    <source>
        <dbReference type="Proteomes" id="UP001375240"/>
    </source>
</evidence>
<dbReference type="Pfam" id="PF00005">
    <property type="entry name" value="ABC_tran"/>
    <property type="match status" value="2"/>
</dbReference>
<keyword evidence="2" id="KW-0067">ATP-binding</keyword>
<evidence type="ECO:0000256" key="3">
    <source>
        <dbReference type="SAM" id="MobiDB-lite"/>
    </source>
</evidence>
<dbReference type="InterPro" id="IPR027417">
    <property type="entry name" value="P-loop_NTPase"/>
</dbReference>
<evidence type="ECO:0000313" key="5">
    <source>
        <dbReference type="EMBL" id="KAK6337911.1"/>
    </source>
</evidence>
<dbReference type="AlphaFoldDB" id="A0AAV9UCI4"/>
<dbReference type="SUPFAM" id="SSF52540">
    <property type="entry name" value="P-loop containing nucleoside triphosphate hydrolases"/>
    <property type="match status" value="2"/>
</dbReference>
<keyword evidence="1" id="KW-0547">Nucleotide-binding</keyword>
<name>A0AAV9UCI4_9PEZI</name>
<feature type="domain" description="ABC transporter" evidence="4">
    <location>
        <begin position="320"/>
        <end position="554"/>
    </location>
</feature>
<dbReference type="PANTHER" id="PTHR43514:SF4">
    <property type="entry name" value="ABC TRANSPORTER I FAMILY MEMBER 10"/>
    <property type="match status" value="1"/>
</dbReference>
<reference evidence="5 6" key="1">
    <citation type="submission" date="2019-10" db="EMBL/GenBank/DDBJ databases">
        <authorList>
            <person name="Palmer J.M."/>
        </authorList>
    </citation>
    <scope>NUCLEOTIDE SEQUENCE [LARGE SCALE GENOMIC DNA]</scope>
    <source>
        <strain evidence="5 6">TWF696</strain>
    </source>
</reference>
<dbReference type="CDD" id="cd00267">
    <property type="entry name" value="ABC_ATPase"/>
    <property type="match status" value="1"/>
</dbReference>
<dbReference type="SMART" id="SM00382">
    <property type="entry name" value="AAA"/>
    <property type="match status" value="2"/>
</dbReference>
<feature type="region of interest" description="Disordered" evidence="3">
    <location>
        <begin position="296"/>
        <end position="316"/>
    </location>
</feature>
<comment type="caution">
    <text evidence="5">The sequence shown here is derived from an EMBL/GenBank/DDBJ whole genome shotgun (WGS) entry which is preliminary data.</text>
</comment>
<dbReference type="PANTHER" id="PTHR43514">
    <property type="entry name" value="ABC TRANSPORTER I FAMILY MEMBER 10"/>
    <property type="match status" value="1"/>
</dbReference>
<evidence type="ECO:0000256" key="2">
    <source>
        <dbReference type="ARBA" id="ARBA00022840"/>
    </source>
</evidence>